<organism evidence="3 4">
    <name type="scientific">Marnyiella aurantia</name>
    <dbReference type="NCBI Taxonomy" id="2758037"/>
    <lineage>
        <taxon>Bacteria</taxon>
        <taxon>Pseudomonadati</taxon>
        <taxon>Bacteroidota</taxon>
        <taxon>Flavobacteriia</taxon>
        <taxon>Flavobacteriales</taxon>
        <taxon>Weeksellaceae</taxon>
        <taxon>Marnyiella</taxon>
    </lineage>
</organism>
<keyword evidence="5" id="KW-1185">Reference proteome</keyword>
<dbReference type="Proteomes" id="UP000539710">
    <property type="component" value="Unassembled WGS sequence"/>
</dbReference>
<gene>
    <name evidence="3" type="ORF">H1R16_00020</name>
    <name evidence="2" type="ORF">H2507_03255</name>
</gene>
<evidence type="ECO:0008006" key="6">
    <source>
        <dbReference type="Google" id="ProtNLM"/>
    </source>
</evidence>
<reference evidence="2" key="3">
    <citation type="submission" date="2020-07" db="EMBL/GenBank/DDBJ databases">
        <authorList>
            <person name="Yang C."/>
        </authorList>
    </citation>
    <scope>NUCLEOTIDE SEQUENCE</scope>
    <source>
        <strain evidence="2">Cx-624</strain>
    </source>
</reference>
<evidence type="ECO:0000256" key="1">
    <source>
        <dbReference type="SAM" id="SignalP"/>
    </source>
</evidence>
<accession>A0A7D7LRX8</accession>
<reference evidence="3 4" key="1">
    <citation type="submission" date="2020-07" db="EMBL/GenBank/DDBJ databases">
        <title>Chryseobacterium sp.cx-624.</title>
        <authorList>
            <person name="Yang C."/>
        </authorList>
    </citation>
    <scope>NUCLEOTIDE SEQUENCE [LARGE SCALE GENOMIC DNA]</scope>
    <source>
        <strain evidence="3">Cx-624</strain>
        <strain evidence="4">cx-624</strain>
    </source>
</reference>
<dbReference type="EMBL" id="CP059472">
    <property type="protein sequence ID" value="QMS98438.1"/>
    <property type="molecule type" value="Genomic_DNA"/>
</dbReference>
<proteinExistence type="predicted"/>
<feature type="chain" id="PRO_5044656226" description="Lipocalin family protein" evidence="1">
    <location>
        <begin position="26"/>
        <end position="136"/>
    </location>
</feature>
<dbReference type="RefSeq" id="WP_181886275.1">
    <property type="nucleotide sequence ID" value="NZ_CP059472.1"/>
</dbReference>
<keyword evidence="1" id="KW-0732">Signal</keyword>
<feature type="signal peptide" evidence="1">
    <location>
        <begin position="1"/>
        <end position="25"/>
    </location>
</feature>
<evidence type="ECO:0000313" key="3">
    <source>
        <dbReference type="EMBL" id="QMS98438.1"/>
    </source>
</evidence>
<reference evidence="5" key="2">
    <citation type="submission" date="2020-07" db="EMBL/GenBank/DDBJ databases">
        <title>Flavobacterium sp. xlx-214.</title>
        <authorList>
            <person name="Yang C."/>
        </authorList>
    </citation>
    <scope>NUCLEOTIDE SEQUENCE [LARGE SCALE GENOMIC DNA]</scope>
    <source>
        <strain evidence="5">CX-624</strain>
    </source>
</reference>
<dbReference type="KEGG" id="cbau:H1R16_00020"/>
<evidence type="ECO:0000313" key="2">
    <source>
        <dbReference type="EMBL" id="MBA5246178.1"/>
    </source>
</evidence>
<evidence type="ECO:0000313" key="5">
    <source>
        <dbReference type="Proteomes" id="UP000539710"/>
    </source>
</evidence>
<dbReference type="EMBL" id="JACEUX010000001">
    <property type="protein sequence ID" value="MBA5246178.1"/>
    <property type="molecule type" value="Genomic_DNA"/>
</dbReference>
<protein>
    <recommendedName>
        <fullName evidence="6">Lipocalin family protein</fullName>
    </recommendedName>
</protein>
<dbReference type="AlphaFoldDB" id="A0A7D7LRX8"/>
<sequence>MTTLATFFTRFILPAVLISATVSCANRDDDFSNEQYVGSWDWIATTGPNVNESPTSTGKTAELILTPEGTYTIKENDVVQSEGNYSLYKGVTSTDHVEKMYIDFSNDPDKMVNSVNATDLSLGDDSVNGLTYHYKK</sequence>
<dbReference type="Proteomes" id="UP000515349">
    <property type="component" value="Chromosome"/>
</dbReference>
<name>A0A7D7LRX8_9FLAO</name>
<evidence type="ECO:0000313" key="4">
    <source>
        <dbReference type="Proteomes" id="UP000515349"/>
    </source>
</evidence>